<dbReference type="InterPro" id="IPR022357">
    <property type="entry name" value="MIP_CS"/>
</dbReference>
<organism evidence="3 4">
    <name type="scientific">Leucosporidium creatinivorum</name>
    <dbReference type="NCBI Taxonomy" id="106004"/>
    <lineage>
        <taxon>Eukaryota</taxon>
        <taxon>Fungi</taxon>
        <taxon>Dikarya</taxon>
        <taxon>Basidiomycota</taxon>
        <taxon>Pucciniomycotina</taxon>
        <taxon>Microbotryomycetes</taxon>
        <taxon>Leucosporidiales</taxon>
        <taxon>Leucosporidium</taxon>
    </lineage>
</organism>
<dbReference type="Proteomes" id="UP000193467">
    <property type="component" value="Unassembled WGS sequence"/>
</dbReference>
<dbReference type="GO" id="GO:0004141">
    <property type="term" value="F:dethiobiotin synthase activity"/>
    <property type="evidence" value="ECO:0007669"/>
    <property type="project" value="TreeGrafter"/>
</dbReference>
<dbReference type="Gene3D" id="3.40.640.10">
    <property type="entry name" value="Type I PLP-dependent aspartate aminotransferase-like (Major domain)"/>
    <property type="match status" value="1"/>
</dbReference>
<keyword evidence="1" id="KW-0032">Aminotransferase</keyword>
<accession>A0A1Y2F174</accession>
<evidence type="ECO:0000313" key="4">
    <source>
        <dbReference type="Proteomes" id="UP000193467"/>
    </source>
</evidence>
<dbReference type="SUPFAM" id="SSF53383">
    <property type="entry name" value="PLP-dependent transferases"/>
    <property type="match status" value="1"/>
</dbReference>
<dbReference type="GO" id="GO:0009102">
    <property type="term" value="P:biotin biosynthetic process"/>
    <property type="evidence" value="ECO:0007669"/>
    <property type="project" value="TreeGrafter"/>
</dbReference>
<dbReference type="Pfam" id="PF00202">
    <property type="entry name" value="Aminotran_3"/>
    <property type="match status" value="2"/>
</dbReference>
<evidence type="ECO:0000313" key="3">
    <source>
        <dbReference type="EMBL" id="ORY77651.1"/>
    </source>
</evidence>
<reference evidence="3 4" key="1">
    <citation type="submission" date="2016-07" db="EMBL/GenBank/DDBJ databases">
        <title>Pervasive Adenine N6-methylation of Active Genes in Fungi.</title>
        <authorList>
            <consortium name="DOE Joint Genome Institute"/>
            <person name="Mondo S.J."/>
            <person name="Dannebaum R.O."/>
            <person name="Kuo R.C."/>
            <person name="Labutti K."/>
            <person name="Haridas S."/>
            <person name="Kuo A."/>
            <person name="Salamov A."/>
            <person name="Ahrendt S.R."/>
            <person name="Lipzen A."/>
            <person name="Sullivan W."/>
            <person name="Andreopoulos W.B."/>
            <person name="Clum A."/>
            <person name="Lindquist E."/>
            <person name="Daum C."/>
            <person name="Ramamoorthy G.K."/>
            <person name="Gryganskyi A."/>
            <person name="Culley D."/>
            <person name="Magnuson J.K."/>
            <person name="James T.Y."/>
            <person name="O'Malley M.A."/>
            <person name="Stajich J.E."/>
            <person name="Spatafora J.W."/>
            <person name="Visel A."/>
            <person name="Grigoriev I.V."/>
        </authorList>
    </citation>
    <scope>NUCLEOTIDE SEQUENCE [LARGE SCALE GENOMIC DNA]</scope>
    <source>
        <strain evidence="3 4">62-1032</strain>
    </source>
</reference>
<name>A0A1Y2F174_9BASI</name>
<sequence length="834" mass="89566">MLYRHLRTHLIVAPSTSVGKSIFSTGLSRASLALGERVAYLKPVGTGSGDGDDEAHLRRFAPGVKTSCLFHFDEPVSPHLAVERAATSSAPPAFPTDDEFAAAVAKFANGFAKDVAGHRSSLYIESAGGVHSPTLSGSSQLDAFRPLLPPTILIASHELGGISTTISAYESLLLRGYDVDAVLIFKEDYYANHEYLTKFFAERQIRVGVVDTPPPRVASSTEDAFNLDSYYALLSEGEGAVPPLQNVVTRLQQVHLDRLSKLATAPRRTLDSVWWPFSQHGAATEEKEVMVIDSATGDFFNVFSAIPPSASSFTSSSSTDTPATPSTSLLSPVLDGSASWWTQCLGHANPALTLAAAQASGRYGHVLFPNATSLPSLTLAERLLKSVGNRWASRVFYSDDGSTGMEVALKMALRSYAVREGLDRVQSSKLAVLGLSGSYHGDTIGAMDACEGSVYSERIEWYQGRGHWFEAPTVKIEKGKPVVRSPQGDETTFSSLSEVYDVDRRFKEDKLADVYRQQIEAGVAERYAKGDGIRFGALILEPVVMGAGGMLFVDPLYQRVLIDVVRTNRTLFPSALPSPEPTTSVDGTPIWSGLPVIFDEVFVGLRRLGRVSSTSFLGSNTLPDIGCYAKILTGGLVPMAVTIASDAVFKAFWGEHKVDSLLHGHSYTAHPIGCSVGNRTLEILDDMDSNGAWNEAKSDWTPKPVVAEPKEVEVIPASEEPVWSLWSTSFVNEASSLPHVEGVMAMGTVLAVYLKAADGAGYQSTAAASLLHQLRYGEPTSSESSSAAPGGLPFNIHARPLGNVVYFMTSLTSKPTTLRAVEDSLLSALKSTGN</sequence>
<evidence type="ECO:0000256" key="2">
    <source>
        <dbReference type="ARBA" id="ARBA00022679"/>
    </source>
</evidence>
<dbReference type="Gene3D" id="3.40.50.300">
    <property type="entry name" value="P-loop containing nucleotide triphosphate hydrolases"/>
    <property type="match status" value="1"/>
</dbReference>
<keyword evidence="2 3" id="KW-0808">Transferase</keyword>
<protein>
    <submittedName>
        <fullName evidence="3">Pyridoxal phosphate-dependent transferase</fullName>
    </submittedName>
</protein>
<dbReference type="PANTHER" id="PTHR42684">
    <property type="entry name" value="ADENOSYLMETHIONINE-8-AMINO-7-OXONONANOATE AMINOTRANSFERASE"/>
    <property type="match status" value="1"/>
</dbReference>
<dbReference type="GO" id="GO:0030170">
    <property type="term" value="F:pyridoxal phosphate binding"/>
    <property type="evidence" value="ECO:0007669"/>
    <property type="project" value="InterPro"/>
</dbReference>
<dbReference type="Pfam" id="PF13500">
    <property type="entry name" value="AAA_26"/>
    <property type="match status" value="1"/>
</dbReference>
<dbReference type="SUPFAM" id="SSF52540">
    <property type="entry name" value="P-loop containing nucleoside triphosphate hydrolases"/>
    <property type="match status" value="1"/>
</dbReference>
<comment type="caution">
    <text evidence="3">The sequence shown here is derived from an EMBL/GenBank/DDBJ whole genome shotgun (WGS) entry which is preliminary data.</text>
</comment>
<evidence type="ECO:0000256" key="1">
    <source>
        <dbReference type="ARBA" id="ARBA00022576"/>
    </source>
</evidence>
<dbReference type="InParanoid" id="A0A1Y2F174"/>
<dbReference type="AlphaFoldDB" id="A0A1Y2F174"/>
<dbReference type="OrthoDB" id="425114at2759"/>
<dbReference type="InterPro" id="IPR027417">
    <property type="entry name" value="P-loop_NTPase"/>
</dbReference>
<proteinExistence type="predicted"/>
<gene>
    <name evidence="3" type="ORF">BCR35DRAFT_280114</name>
</gene>
<dbReference type="InterPro" id="IPR005814">
    <property type="entry name" value="Aminotrans_3"/>
</dbReference>
<dbReference type="GO" id="GO:0005739">
    <property type="term" value="C:mitochondrion"/>
    <property type="evidence" value="ECO:0007669"/>
    <property type="project" value="TreeGrafter"/>
</dbReference>
<dbReference type="InterPro" id="IPR015421">
    <property type="entry name" value="PyrdxlP-dep_Trfase_major"/>
</dbReference>
<dbReference type="PANTHER" id="PTHR42684:SF3">
    <property type="entry name" value="ADENOSYLMETHIONINE-8-AMINO-7-OXONONANOATE AMINOTRANSFERASE"/>
    <property type="match status" value="1"/>
</dbReference>
<dbReference type="InterPro" id="IPR015424">
    <property type="entry name" value="PyrdxlP-dep_Trfase"/>
</dbReference>
<dbReference type="PROSITE" id="PS00221">
    <property type="entry name" value="MIP"/>
    <property type="match status" value="1"/>
</dbReference>
<dbReference type="GO" id="GO:0004015">
    <property type="term" value="F:adenosylmethionine-8-amino-7-oxononanoate transaminase activity"/>
    <property type="evidence" value="ECO:0007669"/>
    <property type="project" value="TreeGrafter"/>
</dbReference>
<dbReference type="EMBL" id="MCGR01000031">
    <property type="protein sequence ID" value="ORY77651.1"/>
    <property type="molecule type" value="Genomic_DNA"/>
</dbReference>
<dbReference type="CDD" id="cd03109">
    <property type="entry name" value="DTBS"/>
    <property type="match status" value="1"/>
</dbReference>
<keyword evidence="4" id="KW-1185">Reference proteome</keyword>
<dbReference type="STRING" id="106004.A0A1Y2F174"/>